<dbReference type="PANTHER" id="PTHR21704:SF18">
    <property type="entry name" value="NIPPED-B-LIKE PROTEIN"/>
    <property type="match status" value="1"/>
</dbReference>
<evidence type="ECO:0000256" key="5">
    <source>
        <dbReference type="ARBA" id="ARBA00022771"/>
    </source>
</evidence>
<dbReference type="InterPro" id="IPR016024">
    <property type="entry name" value="ARM-type_fold"/>
</dbReference>
<dbReference type="Proteomes" id="UP000734854">
    <property type="component" value="Unassembled WGS sequence"/>
</dbReference>
<name>A0A8J5GQ49_ZINOF</name>
<dbReference type="InterPro" id="IPR011011">
    <property type="entry name" value="Znf_FYVE_PHD"/>
</dbReference>
<dbReference type="GO" id="GO:0010468">
    <property type="term" value="P:regulation of gene expression"/>
    <property type="evidence" value="ECO:0007669"/>
    <property type="project" value="InterPro"/>
</dbReference>
<evidence type="ECO:0000256" key="11">
    <source>
        <dbReference type="SAM" id="MobiDB-lite"/>
    </source>
</evidence>
<dbReference type="SMART" id="SM00249">
    <property type="entry name" value="PHD"/>
    <property type="match status" value="1"/>
</dbReference>
<dbReference type="Pfam" id="PF12830">
    <property type="entry name" value="Nipped-B_C"/>
    <property type="match status" value="1"/>
</dbReference>
<evidence type="ECO:0000256" key="2">
    <source>
        <dbReference type="ARBA" id="ARBA00009252"/>
    </source>
</evidence>
<sequence>MELNQDLRFERYCRLVNTTHSEIAPSLSLPSLPPCFGSVDQKIGLSDALAGSRAGDVPEIIAHARTISELLSNCDVGYLNLKEDGAVGTDDPEDHSILYQEVMKFNHDAFKCFRPGPSQEWRSSNQTLEKKSIEQKVVKLKRVIETDSDDRSEKNLVNEPPSVTSRKPKMIRKETDSVPLTAGPDTLDQQGIVGSFCEMVEDFCSKAEFPDDLELADEQSLPLSEIKTLVNQIMSIRSKKVLHLVPLDILVRLLGVLDRQIQCAQGVSSDGNDNDNPDVDAANLVLCALESSHAALAIMAHQDMPKQLYREEVIERILDFSRHQIMEIIAACNPLQNLAKPSDNDFFDGNIFRTESSSYQILIGTSDDAMFDTSAFLIYARISTPVQSVLQKLCTILGFLKDLLSVERLSDSCILQLVKTSFSTFLAENVQLLQLKCINLISGVYASYTIHRSFLIDETLQLLRKLQFSKRAIRTYLLPDEEQKQIQMITALLIQMVQFSGNLPESLKSASNWNVLLDTSSDSSTPAKCYEDATKTCCLFWTSFLQRLTNGKSQDASESKIILENLVMDLLTTLNLPEYPASASLLEVLCVLLLENAGLKCKDISARCMAVDFLGAIAAKLKRDAVTSSRDKFWILQQLVDRNESVLNGKNDACSVCLKGRGANIICHICKRCFHSDCLGIAGQEMLLRDWACHICLCKKQLIALHSYCKMQNKDNAKQNIGLTSTTSGDTDSVTGSEVIQQILLNYMQQNGSEDDVNLFTRWFHLCLWYKDDSQSRENVTYHLARLKSRAILRDSTGSLFLSRDGAKRICLALGQNVSFARGFDKILYLLLVSLRENSPVLRAKALRAVSAIVEADPKVLCYERVQTAVEGRFCDSAISVREAALELVGRHIASHPEVGLKYYEKVAERIKDTGVSVRKRAIKIIRDLCISQSNFPEATQAFIVILSRVTDEESSVQDIVCKTFYELWFEEPTGSQKHLIADGSCVPLDIAKKTEQIVDMLRNMPNNHHLVTIIRRNLTLDFLPQSAKATGINASLASVRKRCELICKRLLERILQVEEENSDKEEGGALPYVLALHSFCVVNPALCVPSTDQSQFVTTLQPYLKNQVENKAASQLLESILFIVNAVLPLLRKPPQSVIEELEQDLKHMIVRHSFLTVVHACIKCLCSLSKIAGKGANVVEYLILVFFKRLQDSSSDNTQALVRSLFCLGLLLRYSSDLEFRMDSQHIHIHKSLLSLKKYLVMEDIVLKVRALQASDLALGNVLIARPEYMLENDVGKILRATLDTTVDPRLKTQALQNLYEYLLDAETKFSSDTENNNAIPHFEGSRNAVPVAAGAGDTNICGGIIQLYWNNILEICLDVDEQIRQTALKILEVVLRQGLVHPITCVPCLIALEIDPLEVNSKLAHHLLMNMNEKYPSFFESRLGDGLQMSFKFVQCIANTHNLISGEKGKLDRNPIAFVRPGISRIYRLIRANRISRNKFIHSIVKKFETGGGNYLPISFLVYCTEILASLPFTCPDEPLYLIYDINRIIQVRAGALEANMKAWSSFLQHQNSVKSATTNENLDLNANSCWQKTPQHSLEMEDKMSNSHAISEEDIHKIQADCHEAIALQLLLKLKRHLKITYGLNDARCQAFSLKEPPKPGETISRQNVPFSAGDTQLSLPTSYQAMIQKYQDFKVALREDTIDYSIYSASIKKKRPTPRSSKGGKTANQRRTNQDDDEDDDEDWTGGPRMLDFSNQSNGVRITRQRVQV</sequence>
<dbReference type="CDD" id="cd15489">
    <property type="entry name" value="PHD_SF"/>
    <property type="match status" value="1"/>
</dbReference>
<keyword evidence="14" id="KW-1185">Reference proteome</keyword>
<evidence type="ECO:0000313" key="13">
    <source>
        <dbReference type="EMBL" id="KAG6503912.1"/>
    </source>
</evidence>
<dbReference type="Gene3D" id="1.25.10.10">
    <property type="entry name" value="Leucine-rich Repeat Variant"/>
    <property type="match status" value="1"/>
</dbReference>
<dbReference type="InterPro" id="IPR001965">
    <property type="entry name" value="Znf_PHD"/>
</dbReference>
<feature type="domain" description="Zinc finger PHD-type" evidence="12">
    <location>
        <begin position="653"/>
        <end position="697"/>
    </location>
</feature>
<evidence type="ECO:0000256" key="3">
    <source>
        <dbReference type="ARBA" id="ARBA00022723"/>
    </source>
</evidence>
<dbReference type="GO" id="GO:1990414">
    <property type="term" value="P:replication-born double-strand break repair via sister chromatid exchange"/>
    <property type="evidence" value="ECO:0007669"/>
    <property type="project" value="TreeGrafter"/>
</dbReference>
<evidence type="ECO:0000259" key="12">
    <source>
        <dbReference type="SMART" id="SM00249"/>
    </source>
</evidence>
<keyword evidence="4 9" id="KW-0677">Repeat</keyword>
<dbReference type="InterPro" id="IPR026003">
    <property type="entry name" value="Cohesin_HEAT"/>
</dbReference>
<organism evidence="13 14">
    <name type="scientific">Zingiber officinale</name>
    <name type="common">Ginger</name>
    <name type="synonym">Amomum zingiber</name>
    <dbReference type="NCBI Taxonomy" id="94328"/>
    <lineage>
        <taxon>Eukaryota</taxon>
        <taxon>Viridiplantae</taxon>
        <taxon>Streptophyta</taxon>
        <taxon>Embryophyta</taxon>
        <taxon>Tracheophyta</taxon>
        <taxon>Spermatophyta</taxon>
        <taxon>Magnoliopsida</taxon>
        <taxon>Liliopsida</taxon>
        <taxon>Zingiberales</taxon>
        <taxon>Zingiberaceae</taxon>
        <taxon>Zingiber</taxon>
    </lineage>
</organism>
<comment type="similarity">
    <text evidence="2 9">Belongs to the SCC2/Nipped-B family.</text>
</comment>
<comment type="caution">
    <text evidence="13">The sequence shown here is derived from an EMBL/GenBank/DDBJ whole genome shotgun (WGS) entry which is preliminary data.</text>
</comment>
<dbReference type="GO" id="GO:0090694">
    <property type="term" value="C:Scc2-Scc4 cohesin loading complex"/>
    <property type="evidence" value="ECO:0007669"/>
    <property type="project" value="TreeGrafter"/>
</dbReference>
<dbReference type="Pfam" id="PF12765">
    <property type="entry name" value="Cohesin_HEAT"/>
    <property type="match status" value="1"/>
</dbReference>
<proteinExistence type="inferred from homology"/>
<evidence type="ECO:0000256" key="7">
    <source>
        <dbReference type="ARBA" id="ARBA00023242"/>
    </source>
</evidence>
<dbReference type="Gene3D" id="3.30.40.10">
    <property type="entry name" value="Zinc/RING finger domain, C3HC4 (zinc finger)"/>
    <property type="match status" value="1"/>
</dbReference>
<keyword evidence="10" id="KW-0175">Coiled coil</keyword>
<dbReference type="GO" id="GO:0061775">
    <property type="term" value="F:cohesin loader activity"/>
    <property type="evidence" value="ECO:0007669"/>
    <property type="project" value="InterPro"/>
</dbReference>
<gene>
    <name evidence="13" type="ORF">ZIOFF_036236</name>
</gene>
<dbReference type="PROSITE" id="PS01359">
    <property type="entry name" value="ZF_PHD_1"/>
    <property type="match status" value="1"/>
</dbReference>
<feature type="region of interest" description="Disordered" evidence="11">
    <location>
        <begin position="1697"/>
        <end position="1754"/>
    </location>
</feature>
<dbReference type="InterPro" id="IPR024986">
    <property type="entry name" value="Nipped-B_C"/>
</dbReference>
<evidence type="ECO:0000256" key="4">
    <source>
        <dbReference type="ARBA" id="ARBA00022737"/>
    </source>
</evidence>
<dbReference type="GO" id="GO:0008270">
    <property type="term" value="F:zinc ion binding"/>
    <property type="evidence" value="ECO:0007669"/>
    <property type="project" value="UniProtKB-KW"/>
</dbReference>
<evidence type="ECO:0000256" key="1">
    <source>
        <dbReference type="ARBA" id="ARBA00004123"/>
    </source>
</evidence>
<keyword evidence="8 9" id="KW-0131">Cell cycle</keyword>
<keyword evidence="3" id="KW-0479">Metal-binding</keyword>
<protein>
    <recommendedName>
        <fullName evidence="9">Sister chromatid cohesion protein</fullName>
    </recommendedName>
</protein>
<comment type="subcellular location">
    <subcellularLocation>
        <location evidence="1 9">Nucleus</location>
    </subcellularLocation>
</comment>
<dbReference type="CDD" id="cd23958">
    <property type="entry name" value="SCC2"/>
    <property type="match status" value="1"/>
</dbReference>
<dbReference type="InterPro" id="IPR033031">
    <property type="entry name" value="Scc2/Nipped-B"/>
</dbReference>
<evidence type="ECO:0000256" key="10">
    <source>
        <dbReference type="SAM" id="Coils"/>
    </source>
</evidence>
<keyword evidence="5" id="KW-0863">Zinc-finger</keyword>
<dbReference type="InterPro" id="IPR019786">
    <property type="entry name" value="Zinc_finger_PHD-type_CS"/>
</dbReference>
<keyword evidence="7 9" id="KW-0539">Nucleus</keyword>
<dbReference type="EMBL" id="JACMSC010000010">
    <property type="protein sequence ID" value="KAG6503912.1"/>
    <property type="molecule type" value="Genomic_DNA"/>
</dbReference>
<feature type="compositionally biased region" description="Acidic residues" evidence="11">
    <location>
        <begin position="1720"/>
        <end position="1729"/>
    </location>
</feature>
<evidence type="ECO:0000256" key="6">
    <source>
        <dbReference type="ARBA" id="ARBA00022833"/>
    </source>
</evidence>
<accession>A0A8J5GQ49</accession>
<feature type="compositionally biased region" description="Polar residues" evidence="11">
    <location>
        <begin position="1738"/>
        <end position="1754"/>
    </location>
</feature>
<dbReference type="GO" id="GO:0071169">
    <property type="term" value="P:establishment of protein localization to chromatin"/>
    <property type="evidence" value="ECO:0007669"/>
    <property type="project" value="TreeGrafter"/>
</dbReference>
<keyword evidence="6" id="KW-0862">Zinc</keyword>
<dbReference type="FunFam" id="1.25.10.10:FF:000697">
    <property type="entry name" value="Sister chromatid cohesion protein"/>
    <property type="match status" value="1"/>
</dbReference>
<feature type="coiled-coil region" evidence="10">
    <location>
        <begin position="1041"/>
        <end position="1068"/>
    </location>
</feature>
<dbReference type="PANTHER" id="PTHR21704">
    <property type="entry name" value="NIPPED-B-LIKE PROTEIN DELANGIN SCC2-RELATED"/>
    <property type="match status" value="1"/>
</dbReference>
<reference evidence="13 14" key="1">
    <citation type="submission" date="2020-08" db="EMBL/GenBank/DDBJ databases">
        <title>Plant Genome Project.</title>
        <authorList>
            <person name="Zhang R.-G."/>
        </authorList>
    </citation>
    <scope>NUCLEOTIDE SEQUENCE [LARGE SCALE GENOMIC DNA]</scope>
    <source>
        <tissue evidence="13">Rhizome</tissue>
    </source>
</reference>
<evidence type="ECO:0000256" key="9">
    <source>
        <dbReference type="RuleBase" id="RU364107"/>
    </source>
</evidence>
<dbReference type="SUPFAM" id="SSF48371">
    <property type="entry name" value="ARM repeat"/>
    <property type="match status" value="2"/>
</dbReference>
<dbReference type="InterPro" id="IPR011989">
    <property type="entry name" value="ARM-like"/>
</dbReference>
<dbReference type="GO" id="GO:0003682">
    <property type="term" value="F:chromatin binding"/>
    <property type="evidence" value="ECO:0007669"/>
    <property type="project" value="TreeGrafter"/>
</dbReference>
<evidence type="ECO:0000256" key="8">
    <source>
        <dbReference type="ARBA" id="ARBA00023306"/>
    </source>
</evidence>
<dbReference type="GO" id="GO:0034087">
    <property type="term" value="P:establishment of mitotic sister chromatid cohesion"/>
    <property type="evidence" value="ECO:0007669"/>
    <property type="project" value="TreeGrafter"/>
</dbReference>
<evidence type="ECO:0000313" key="14">
    <source>
        <dbReference type="Proteomes" id="UP000734854"/>
    </source>
</evidence>
<dbReference type="GO" id="GO:0140588">
    <property type="term" value="P:chromatin looping"/>
    <property type="evidence" value="ECO:0007669"/>
    <property type="project" value="InterPro"/>
</dbReference>
<dbReference type="InterPro" id="IPR013083">
    <property type="entry name" value="Znf_RING/FYVE/PHD"/>
</dbReference>
<dbReference type="SUPFAM" id="SSF57903">
    <property type="entry name" value="FYVE/PHD zinc finger"/>
    <property type="match status" value="1"/>
</dbReference>